<dbReference type="RefSeq" id="WP_036683066.1">
    <property type="nucleotide sequence ID" value="NZ_CP009428.1"/>
</dbReference>
<organism evidence="1 2">
    <name type="scientific">Paenibacillus odorifer</name>
    <dbReference type="NCBI Taxonomy" id="189426"/>
    <lineage>
        <taxon>Bacteria</taxon>
        <taxon>Bacillati</taxon>
        <taxon>Bacillota</taxon>
        <taxon>Bacilli</taxon>
        <taxon>Bacillales</taxon>
        <taxon>Paenibacillaceae</taxon>
        <taxon>Paenibacillus</taxon>
    </lineage>
</organism>
<dbReference type="GeneID" id="31572856"/>
<sequence length="116" mass="13410">MTHNIIEYCLQKNGATKDFPFGFDPMVIKIAGKMFALIFENKGNYAYINLKCDPVIAGNLREQHESVRPGYHMNKKHWNTIVLDGSLPESDIYLMIDHSYDMVVKNLPKSLRQTIY</sequence>
<name>A0A1R0XBK1_9BACL</name>
<proteinExistence type="predicted"/>
<dbReference type="AlphaFoldDB" id="A0A1R0XBK1"/>
<evidence type="ECO:0000313" key="1">
    <source>
        <dbReference type="EMBL" id="OMD32453.1"/>
    </source>
</evidence>
<dbReference type="KEGG" id="pod:PODO_22170"/>
<dbReference type="PANTHER" id="PTHR35145">
    <property type="entry name" value="CYTOPLASMIC PROTEIN-RELATED"/>
    <property type="match status" value="1"/>
</dbReference>
<comment type="caution">
    <text evidence="1">The sequence shown here is derived from an EMBL/GenBank/DDBJ whole genome shotgun (WGS) entry which is preliminary data.</text>
</comment>
<dbReference type="Pfam" id="PF04237">
    <property type="entry name" value="YjbR"/>
    <property type="match status" value="1"/>
</dbReference>
<dbReference type="PANTHER" id="PTHR35145:SF1">
    <property type="entry name" value="CYTOPLASMIC PROTEIN"/>
    <property type="match status" value="1"/>
</dbReference>
<dbReference type="EMBL" id="MKQP01000017">
    <property type="protein sequence ID" value="OMD32453.1"/>
    <property type="molecule type" value="Genomic_DNA"/>
</dbReference>
<dbReference type="InterPro" id="IPR058532">
    <property type="entry name" value="YjbR/MT2646/Rv2570-like"/>
</dbReference>
<dbReference type="SUPFAM" id="SSF142906">
    <property type="entry name" value="YjbR-like"/>
    <property type="match status" value="1"/>
</dbReference>
<dbReference type="Gene3D" id="3.90.1150.30">
    <property type="match status" value="1"/>
</dbReference>
<gene>
    <name evidence="1" type="ORF">BJP51_15185</name>
</gene>
<dbReference type="Proteomes" id="UP000187465">
    <property type="component" value="Unassembled WGS sequence"/>
</dbReference>
<reference evidence="1 2" key="1">
    <citation type="submission" date="2016-10" db="EMBL/GenBank/DDBJ databases">
        <title>Paenibacillus species isolates.</title>
        <authorList>
            <person name="Beno S.M."/>
        </authorList>
    </citation>
    <scope>NUCLEOTIDE SEQUENCE [LARGE SCALE GENOMIC DNA]</scope>
    <source>
        <strain evidence="1 2">FSL H7-0604</strain>
    </source>
</reference>
<evidence type="ECO:0000313" key="2">
    <source>
        <dbReference type="Proteomes" id="UP000187465"/>
    </source>
</evidence>
<protein>
    <submittedName>
        <fullName evidence="1">MmcQ-like protein</fullName>
    </submittedName>
</protein>
<dbReference type="InterPro" id="IPR007351">
    <property type="entry name" value="YjbR"/>
</dbReference>
<dbReference type="InterPro" id="IPR038056">
    <property type="entry name" value="YjbR-like_sf"/>
</dbReference>
<accession>A0A1R0XBK1</accession>